<evidence type="ECO:0000256" key="1">
    <source>
        <dbReference type="ARBA" id="ARBA00000815"/>
    </source>
</evidence>
<evidence type="ECO:0000256" key="4">
    <source>
        <dbReference type="ARBA" id="ARBA00011062"/>
    </source>
</evidence>
<dbReference type="EC" id="3.6.1.11" evidence="9"/>
<dbReference type="EC" id="3.1.3.5" evidence="9"/>
<dbReference type="SUPFAM" id="SSF64167">
    <property type="entry name" value="SurE-like"/>
    <property type="match status" value="1"/>
</dbReference>
<dbReference type="Gene3D" id="3.40.1210.10">
    <property type="entry name" value="Survival protein SurE-like phosphatase/nucleotidase"/>
    <property type="match status" value="1"/>
</dbReference>
<keyword evidence="6 9" id="KW-0479">Metal-binding</keyword>
<keyword evidence="5 9" id="KW-0963">Cytoplasm</keyword>
<dbReference type="NCBIfam" id="NF001488">
    <property type="entry name" value="PRK00346.1-1"/>
    <property type="match status" value="1"/>
</dbReference>
<dbReference type="PANTHER" id="PTHR30457:SF12">
    <property type="entry name" value="5'_3'-NUCLEOTIDASE SURE"/>
    <property type="match status" value="1"/>
</dbReference>
<comment type="similarity">
    <text evidence="4 9">Belongs to the SurE nucleotidase family.</text>
</comment>
<reference evidence="11 12" key="1">
    <citation type="submission" date="2019-12" db="EMBL/GenBank/DDBJ databases">
        <authorList>
            <person name="Lee S.D."/>
        </authorList>
    </citation>
    <scope>NUCLEOTIDE SEQUENCE [LARGE SCALE GENOMIC DNA]</scope>
    <source>
        <strain evidence="11 12">SAP-6</strain>
    </source>
</reference>
<feature type="binding site" evidence="9">
    <location>
        <position position="9"/>
    </location>
    <ligand>
        <name>a divalent metal cation</name>
        <dbReference type="ChEBI" id="CHEBI:60240"/>
    </ligand>
</feature>
<comment type="caution">
    <text evidence="11">The sequence shown here is derived from an EMBL/GenBank/DDBJ whole genome shotgun (WGS) entry which is preliminary data.</text>
</comment>
<feature type="domain" description="Survival protein SurE-like phosphatase/nucleotidase" evidence="10">
    <location>
        <begin position="3"/>
        <end position="183"/>
    </location>
</feature>
<dbReference type="FunFam" id="3.40.1210.10:FF:000001">
    <property type="entry name" value="5'/3'-nucleotidase SurE"/>
    <property type="match status" value="1"/>
</dbReference>
<dbReference type="NCBIfam" id="TIGR00087">
    <property type="entry name" value="surE"/>
    <property type="match status" value="1"/>
</dbReference>
<comment type="catalytic activity">
    <reaction evidence="9">
        <text>a ribonucleoside 3'-phosphate + H2O = a ribonucleoside + phosphate</text>
        <dbReference type="Rhea" id="RHEA:10144"/>
        <dbReference type="ChEBI" id="CHEBI:13197"/>
        <dbReference type="ChEBI" id="CHEBI:15377"/>
        <dbReference type="ChEBI" id="CHEBI:18254"/>
        <dbReference type="ChEBI" id="CHEBI:43474"/>
        <dbReference type="EC" id="3.1.3.6"/>
    </reaction>
</comment>
<evidence type="ECO:0000256" key="2">
    <source>
        <dbReference type="ARBA" id="ARBA00001946"/>
    </source>
</evidence>
<dbReference type="EMBL" id="WUBS01000001">
    <property type="protein sequence ID" value="NDL61193.1"/>
    <property type="molecule type" value="Genomic_DNA"/>
</dbReference>
<comment type="catalytic activity">
    <reaction evidence="9">
        <text>[phosphate](n) + H2O = [phosphate](n-1) + phosphate + H(+)</text>
        <dbReference type="Rhea" id="RHEA:21528"/>
        <dbReference type="Rhea" id="RHEA-COMP:9859"/>
        <dbReference type="Rhea" id="RHEA-COMP:14279"/>
        <dbReference type="ChEBI" id="CHEBI:15377"/>
        <dbReference type="ChEBI" id="CHEBI:15378"/>
        <dbReference type="ChEBI" id="CHEBI:16838"/>
        <dbReference type="ChEBI" id="CHEBI:43474"/>
        <dbReference type="EC" id="3.6.1.11"/>
    </reaction>
</comment>
<dbReference type="AlphaFoldDB" id="A0A845S8Y7"/>
<dbReference type="NCBIfam" id="NF001489">
    <property type="entry name" value="PRK00346.1-3"/>
    <property type="match status" value="1"/>
</dbReference>
<dbReference type="HAMAP" id="MF_00060">
    <property type="entry name" value="SurE"/>
    <property type="match status" value="1"/>
</dbReference>
<dbReference type="InterPro" id="IPR036523">
    <property type="entry name" value="SurE-like_sf"/>
</dbReference>
<dbReference type="GO" id="GO:0004309">
    <property type="term" value="F:exopolyphosphatase activity"/>
    <property type="evidence" value="ECO:0007669"/>
    <property type="project" value="UniProtKB-UniRule"/>
</dbReference>
<keyword evidence="12" id="KW-1185">Reference proteome</keyword>
<dbReference type="EC" id="3.1.3.6" evidence="9"/>
<organism evidence="11 12">
    <name type="scientific">Acerihabitans arboris</name>
    <dbReference type="NCBI Taxonomy" id="2691583"/>
    <lineage>
        <taxon>Bacteria</taxon>
        <taxon>Pseudomonadati</taxon>
        <taxon>Pseudomonadota</taxon>
        <taxon>Gammaproteobacteria</taxon>
        <taxon>Enterobacterales</taxon>
        <taxon>Pectobacteriaceae</taxon>
        <taxon>Acerihabitans</taxon>
    </lineage>
</organism>
<dbReference type="GO" id="GO:0046872">
    <property type="term" value="F:metal ion binding"/>
    <property type="evidence" value="ECO:0007669"/>
    <property type="project" value="UniProtKB-UniRule"/>
</dbReference>
<evidence type="ECO:0000259" key="10">
    <source>
        <dbReference type="Pfam" id="PF01975"/>
    </source>
</evidence>
<comment type="cofactor">
    <cofactor evidence="9">
        <name>a divalent metal cation</name>
        <dbReference type="ChEBI" id="CHEBI:60240"/>
    </cofactor>
    <text evidence="9">Binds 1 divalent metal cation per subunit.</text>
</comment>
<dbReference type="InterPro" id="IPR030048">
    <property type="entry name" value="SurE"/>
</dbReference>
<evidence type="ECO:0000256" key="7">
    <source>
        <dbReference type="ARBA" id="ARBA00022741"/>
    </source>
</evidence>
<proteinExistence type="inferred from homology"/>
<dbReference type="Proteomes" id="UP000461443">
    <property type="component" value="Unassembled WGS sequence"/>
</dbReference>
<dbReference type="GO" id="GO:0008253">
    <property type="term" value="F:5'-nucleotidase activity"/>
    <property type="evidence" value="ECO:0007669"/>
    <property type="project" value="UniProtKB-UniRule"/>
</dbReference>
<dbReference type="GO" id="GO:0008254">
    <property type="term" value="F:3'-nucleotidase activity"/>
    <property type="evidence" value="ECO:0007669"/>
    <property type="project" value="UniProtKB-UniRule"/>
</dbReference>
<dbReference type="GO" id="GO:0000166">
    <property type="term" value="F:nucleotide binding"/>
    <property type="evidence" value="ECO:0007669"/>
    <property type="project" value="UniProtKB-KW"/>
</dbReference>
<name>A0A845S8Y7_9GAMM</name>
<evidence type="ECO:0000256" key="5">
    <source>
        <dbReference type="ARBA" id="ARBA00022490"/>
    </source>
</evidence>
<dbReference type="InterPro" id="IPR002828">
    <property type="entry name" value="SurE-like_Pase/nucleotidase"/>
</dbReference>
<dbReference type="Pfam" id="PF01975">
    <property type="entry name" value="SurE"/>
    <property type="match status" value="1"/>
</dbReference>
<comment type="cofactor">
    <cofactor evidence="2">
        <name>Mg(2+)</name>
        <dbReference type="ChEBI" id="CHEBI:18420"/>
    </cofactor>
</comment>
<dbReference type="RefSeq" id="WP_162363886.1">
    <property type="nucleotide sequence ID" value="NZ_WUBS01000001.1"/>
</dbReference>
<evidence type="ECO:0000256" key="9">
    <source>
        <dbReference type="HAMAP-Rule" id="MF_00060"/>
    </source>
</evidence>
<accession>A0A845S8Y7</accession>
<evidence type="ECO:0000256" key="6">
    <source>
        <dbReference type="ARBA" id="ARBA00022723"/>
    </source>
</evidence>
<evidence type="ECO:0000313" key="11">
    <source>
        <dbReference type="EMBL" id="NDL61193.1"/>
    </source>
</evidence>
<comment type="catalytic activity">
    <reaction evidence="1 9">
        <text>a ribonucleoside 5'-phosphate + H2O = a ribonucleoside + phosphate</text>
        <dbReference type="Rhea" id="RHEA:12484"/>
        <dbReference type="ChEBI" id="CHEBI:15377"/>
        <dbReference type="ChEBI" id="CHEBI:18254"/>
        <dbReference type="ChEBI" id="CHEBI:43474"/>
        <dbReference type="ChEBI" id="CHEBI:58043"/>
        <dbReference type="EC" id="3.1.3.5"/>
    </reaction>
</comment>
<dbReference type="GO" id="GO:0005737">
    <property type="term" value="C:cytoplasm"/>
    <property type="evidence" value="ECO:0007669"/>
    <property type="project" value="UniProtKB-SubCell"/>
</dbReference>
<keyword evidence="8 9" id="KW-0378">Hydrolase</keyword>
<feature type="binding site" evidence="9">
    <location>
        <position position="95"/>
    </location>
    <ligand>
        <name>a divalent metal cation</name>
        <dbReference type="ChEBI" id="CHEBI:60240"/>
    </ligand>
</feature>
<feature type="binding site" evidence="9">
    <location>
        <position position="42"/>
    </location>
    <ligand>
        <name>a divalent metal cation</name>
        <dbReference type="ChEBI" id="CHEBI:60240"/>
    </ligand>
</feature>
<keyword evidence="7 9" id="KW-0547">Nucleotide-binding</keyword>
<evidence type="ECO:0000256" key="8">
    <source>
        <dbReference type="ARBA" id="ARBA00022801"/>
    </source>
</evidence>
<reference evidence="11 12" key="2">
    <citation type="submission" date="2020-02" db="EMBL/GenBank/DDBJ databases">
        <title>The new genus of Enterobacteriales.</title>
        <authorList>
            <person name="Kim I.S."/>
        </authorList>
    </citation>
    <scope>NUCLEOTIDE SEQUENCE [LARGE SCALE GENOMIC DNA]</scope>
    <source>
        <strain evidence="11 12">SAP-6</strain>
    </source>
</reference>
<protein>
    <recommendedName>
        <fullName evidence="9">5'/3'-nucleotidase SurE</fullName>
        <ecNumber evidence="9">3.1.3.5</ecNumber>
        <ecNumber evidence="9">3.1.3.6</ecNumber>
    </recommendedName>
    <alternativeName>
        <fullName evidence="9">Exopolyphosphatase</fullName>
        <ecNumber evidence="9">3.6.1.11</ecNumber>
    </alternativeName>
    <alternativeName>
        <fullName evidence="9">Nucleoside monophosphate phosphohydrolase</fullName>
    </alternativeName>
</protein>
<comment type="function">
    <text evidence="9">Nucleotidase with a broad substrate specificity as it can dephosphorylate various ribo- and deoxyribonucleoside 5'-monophosphates and ribonucleoside 3'-monophosphates with highest affinity to 3'-AMP. Also hydrolyzes polyphosphate (exopolyphosphatase activity) with the preference for short-chain-length substrates (P20-25). Might be involved in the regulation of dNTP and NTP pools, and in the turnover of 3'-mononucleotides produced by numerous intracellular RNases (T1, T2, and F) during the degradation of various RNAs.</text>
</comment>
<evidence type="ECO:0000256" key="3">
    <source>
        <dbReference type="ARBA" id="ARBA00004496"/>
    </source>
</evidence>
<dbReference type="PANTHER" id="PTHR30457">
    <property type="entry name" value="5'-NUCLEOTIDASE SURE"/>
    <property type="match status" value="1"/>
</dbReference>
<sequence>MRILLSNDDGIHAPGIQSLAVALRQCADVDNVQIVAPDRNRSGASNSLTLDRPLRALKEKNGDIAVQSGTPTDCVYLGVTALMRPGPDIVVSGINAGPNLGDDVIYSGTVAAAMEGRHLGFPALAISLNGDKHFDTAAIIACRLIRALAHEPLRTGKILNVNVPDLPLSSIKGIKVTRCGSRHPAAHAIRQLDPRGHEMFWIGPPGEKFDKGPDTDFAAIEQGYVSITPLQVDLTAYSAQSVLTSWLANAEVSWTW</sequence>
<gene>
    <name evidence="9 11" type="primary">surE</name>
    <name evidence="11" type="ORF">GRH90_00205</name>
</gene>
<evidence type="ECO:0000313" key="12">
    <source>
        <dbReference type="Proteomes" id="UP000461443"/>
    </source>
</evidence>
<feature type="binding site" evidence="9">
    <location>
        <position position="8"/>
    </location>
    <ligand>
        <name>a divalent metal cation</name>
        <dbReference type="ChEBI" id="CHEBI:60240"/>
    </ligand>
</feature>
<comment type="subcellular location">
    <subcellularLocation>
        <location evidence="3 9">Cytoplasm</location>
    </subcellularLocation>
</comment>
<dbReference type="NCBIfam" id="NF001490">
    <property type="entry name" value="PRK00346.1-4"/>
    <property type="match status" value="1"/>
</dbReference>